<dbReference type="InterPro" id="IPR012336">
    <property type="entry name" value="Thioredoxin-like_fold"/>
</dbReference>
<evidence type="ECO:0000256" key="5">
    <source>
        <dbReference type="ARBA" id="ARBA00023284"/>
    </source>
</evidence>
<evidence type="ECO:0000256" key="4">
    <source>
        <dbReference type="ARBA" id="ARBA00023157"/>
    </source>
</evidence>
<evidence type="ECO:0000256" key="2">
    <source>
        <dbReference type="ARBA" id="ARBA00022729"/>
    </source>
</evidence>
<feature type="domain" description="Thioredoxin" evidence="6">
    <location>
        <begin position="14"/>
        <end position="216"/>
    </location>
</feature>
<comment type="similarity">
    <text evidence="1">Belongs to the thioredoxin family. DsbA subfamily.</text>
</comment>
<dbReference type="InterPro" id="IPR013766">
    <property type="entry name" value="Thioredoxin_domain"/>
</dbReference>
<dbReference type="EMBL" id="PFBY01000015">
    <property type="protein sequence ID" value="PIR76614.1"/>
    <property type="molecule type" value="Genomic_DNA"/>
</dbReference>
<protein>
    <submittedName>
        <fullName evidence="7">Disulfide bond formation protein DsbA</fullName>
    </submittedName>
</protein>
<evidence type="ECO:0000256" key="1">
    <source>
        <dbReference type="ARBA" id="ARBA00005791"/>
    </source>
</evidence>
<dbReference type="Proteomes" id="UP000231530">
    <property type="component" value="Unassembled WGS sequence"/>
</dbReference>
<keyword evidence="4" id="KW-1015">Disulfide bond</keyword>
<evidence type="ECO:0000313" key="7">
    <source>
        <dbReference type="EMBL" id="PIR76614.1"/>
    </source>
</evidence>
<accession>A0A2H0TWR7</accession>
<dbReference type="GO" id="GO:0016491">
    <property type="term" value="F:oxidoreductase activity"/>
    <property type="evidence" value="ECO:0007669"/>
    <property type="project" value="UniProtKB-KW"/>
</dbReference>
<comment type="caution">
    <text evidence="7">The sequence shown here is derived from an EMBL/GenBank/DDBJ whole genome shotgun (WGS) entry which is preliminary data.</text>
</comment>
<gene>
    <name evidence="7" type="ORF">COU32_01170</name>
</gene>
<organism evidence="7 8">
    <name type="scientific">Candidatus Magasanikbacteria bacterium CG10_big_fil_rev_8_21_14_0_10_42_10</name>
    <dbReference type="NCBI Taxonomy" id="1974649"/>
    <lineage>
        <taxon>Bacteria</taxon>
        <taxon>Candidatus Magasanikiibacteriota</taxon>
    </lineage>
</organism>
<dbReference type="PROSITE" id="PS51352">
    <property type="entry name" value="THIOREDOXIN_2"/>
    <property type="match status" value="1"/>
</dbReference>
<dbReference type="InterPro" id="IPR036249">
    <property type="entry name" value="Thioredoxin-like_sf"/>
</dbReference>
<proteinExistence type="inferred from homology"/>
<evidence type="ECO:0000259" key="6">
    <source>
        <dbReference type="PROSITE" id="PS51352"/>
    </source>
</evidence>
<evidence type="ECO:0000256" key="3">
    <source>
        <dbReference type="ARBA" id="ARBA00023002"/>
    </source>
</evidence>
<dbReference type="PANTHER" id="PTHR13887:SF14">
    <property type="entry name" value="DISULFIDE BOND FORMATION PROTEIN D"/>
    <property type="match status" value="1"/>
</dbReference>
<name>A0A2H0TWR7_9BACT</name>
<reference evidence="8" key="1">
    <citation type="submission" date="2017-09" db="EMBL/GenBank/DDBJ databases">
        <title>Depth-based differentiation of microbial function through sediment-hosted aquifers and enrichment of novel symbionts in the deep terrestrial subsurface.</title>
        <authorList>
            <person name="Probst A.J."/>
            <person name="Ladd B."/>
            <person name="Jarett J.K."/>
            <person name="Geller-Mcgrath D.E."/>
            <person name="Sieber C.M.K."/>
            <person name="Emerson J.B."/>
            <person name="Anantharaman K."/>
            <person name="Thomas B.C."/>
            <person name="Malmstrom R."/>
            <person name="Stieglmeier M."/>
            <person name="Klingl A."/>
            <person name="Woyke T."/>
            <person name="Ryan C.M."/>
            <person name="Banfield J.F."/>
        </authorList>
    </citation>
    <scope>NUCLEOTIDE SEQUENCE [LARGE SCALE GENOMIC DNA]</scope>
</reference>
<keyword evidence="3" id="KW-0560">Oxidoreductase</keyword>
<keyword evidence="5" id="KW-0676">Redox-active center</keyword>
<evidence type="ECO:0000313" key="8">
    <source>
        <dbReference type="Proteomes" id="UP000231530"/>
    </source>
</evidence>
<dbReference type="Gene3D" id="3.40.30.10">
    <property type="entry name" value="Glutaredoxin"/>
    <property type="match status" value="1"/>
</dbReference>
<dbReference type="AlphaFoldDB" id="A0A2H0TWR7"/>
<dbReference type="PANTHER" id="PTHR13887">
    <property type="entry name" value="GLUTATHIONE S-TRANSFERASE KAPPA"/>
    <property type="match status" value="1"/>
</dbReference>
<sequence>MNQSMKSGLIWGGVILGIVALVWLLATLGSGNAGSGGDQTLGDTVKTTDHIQGPTNAKVTLVEYSDFECPACGAMYPIVKQLSQDFPDTLAVVYRHFPLKTIHPNAMLASQAAEAASIQGNFWEMHDVLFNTQKQWEGLTDPTDFFVSLATSLGLYSTQFKTDLTSSSVETIVNESYNRASAMKLQGTPTFFLNGDAIQNPGSYQAFKILIQSTLDAQ</sequence>
<keyword evidence="2" id="KW-0732">Signal</keyword>
<dbReference type="SUPFAM" id="SSF52833">
    <property type="entry name" value="Thioredoxin-like"/>
    <property type="match status" value="1"/>
</dbReference>
<dbReference type="Pfam" id="PF13462">
    <property type="entry name" value="Thioredoxin_4"/>
    <property type="match status" value="1"/>
</dbReference>